<proteinExistence type="predicted"/>
<dbReference type="EMBL" id="VUJX02000007">
    <property type="protein sequence ID" value="KAL0934466.1"/>
    <property type="molecule type" value="Genomic_DNA"/>
</dbReference>
<keyword evidence="2" id="KW-1185">Reference proteome</keyword>
<comment type="caution">
    <text evidence="1">The sequence shown here is derived from an EMBL/GenBank/DDBJ whole genome shotgun (WGS) entry which is preliminary data.</text>
</comment>
<reference evidence="1 2" key="1">
    <citation type="journal article" date="2020" name="Phytopathology">
        <title>Genome Sequence Resources of Colletotrichum truncatum, C. plurivorum, C. musicola, and C. sojae: Four Species Pathogenic to Soybean (Glycine max).</title>
        <authorList>
            <person name="Rogerio F."/>
            <person name="Boufleur T.R."/>
            <person name="Ciampi-Guillardi M."/>
            <person name="Sukno S.A."/>
            <person name="Thon M.R."/>
            <person name="Massola Junior N.S."/>
            <person name="Baroncelli R."/>
        </authorList>
    </citation>
    <scope>NUCLEOTIDE SEQUENCE [LARGE SCALE GENOMIC DNA]</scope>
    <source>
        <strain evidence="1 2">CMES1059</strain>
    </source>
</reference>
<gene>
    <name evidence="1" type="ORF">CTRU02_211265</name>
</gene>
<dbReference type="Proteomes" id="UP000805649">
    <property type="component" value="Unassembled WGS sequence"/>
</dbReference>
<evidence type="ECO:0000313" key="2">
    <source>
        <dbReference type="Proteomes" id="UP000805649"/>
    </source>
</evidence>
<accession>A0ACC3YRG6</accession>
<evidence type="ECO:0000313" key="1">
    <source>
        <dbReference type="EMBL" id="KAL0934466.1"/>
    </source>
</evidence>
<sequence>MASLSYTWHPALLALATLPFLYLIGSWALAARRPKDFPPGPPPTWGFGNALQIPLDKSFLKFGEWKETYGDIIGLKIGSQDMVILQSAEHVRELFEKRGSIYSDRTEPYITAKVINPGTILFMPHDHNIKKARTALQYLFRPAGLQRILQLQSAQSALLMRKILEDPKGFRNHMKHWALATPLSIVSGQGVKDSGPTSTSVYFNTQSRWLRFLNPAQAPPVEIFPFLKYVPGFLAQWKSEALALRKDMLKMMYHMLDGAKIQHANISKGLRSVENESLMARTLREGETSKEMSMGDHELAVFGSGILDAAVDTVFATTTTMILFFAAYPEIQQRVQAEVDSIWKDEVPHAEGLAELKYLKAVLMENSSCNLMLSQTMRCRPATPAALPRVVARDDTYRGFKFSKGTVLIMNAWGIQNDETWYDKPEKFNPDRYMENKWGVRPEMAAAAAKENRRPNYNFGTGRRACPGLEFAENQVLVTMAKLAWGFDVVAKGPLDVDIKTGYRSDLVLAPKAFDVDFKPRGETRSKSMTGDSEKAMEIISAWVE</sequence>
<name>A0ACC3YRG6_COLTU</name>
<protein>
    <submittedName>
        <fullName evidence="1">Cytochrome p450</fullName>
    </submittedName>
</protein>
<organism evidence="1 2">
    <name type="scientific">Colletotrichum truncatum</name>
    <name type="common">Anthracnose fungus</name>
    <name type="synonym">Colletotrichum capsici</name>
    <dbReference type="NCBI Taxonomy" id="5467"/>
    <lineage>
        <taxon>Eukaryota</taxon>
        <taxon>Fungi</taxon>
        <taxon>Dikarya</taxon>
        <taxon>Ascomycota</taxon>
        <taxon>Pezizomycotina</taxon>
        <taxon>Sordariomycetes</taxon>
        <taxon>Hypocreomycetidae</taxon>
        <taxon>Glomerellales</taxon>
        <taxon>Glomerellaceae</taxon>
        <taxon>Colletotrichum</taxon>
        <taxon>Colletotrichum truncatum species complex</taxon>
    </lineage>
</organism>